<dbReference type="Pfam" id="PF00990">
    <property type="entry name" value="GGDEF"/>
    <property type="match status" value="1"/>
</dbReference>
<dbReference type="Pfam" id="PF08448">
    <property type="entry name" value="PAS_4"/>
    <property type="match status" value="1"/>
</dbReference>
<dbReference type="RefSeq" id="WP_171692192.1">
    <property type="nucleotide sequence ID" value="NZ_WHOC01000143.1"/>
</dbReference>
<dbReference type="Gene3D" id="3.30.450.40">
    <property type="match status" value="2"/>
</dbReference>
<feature type="domain" description="PAC" evidence="1">
    <location>
        <begin position="270"/>
        <end position="322"/>
    </location>
</feature>
<evidence type="ECO:0000259" key="3">
    <source>
        <dbReference type="PROSITE" id="PS50887"/>
    </source>
</evidence>
<dbReference type="Pfam" id="PF00563">
    <property type="entry name" value="EAL"/>
    <property type="match status" value="1"/>
</dbReference>
<dbReference type="NCBIfam" id="TIGR00254">
    <property type="entry name" value="GGDEF"/>
    <property type="match status" value="1"/>
</dbReference>
<dbReference type="InterPro" id="IPR035965">
    <property type="entry name" value="PAS-like_dom_sf"/>
</dbReference>
<dbReference type="SUPFAM" id="SSF55781">
    <property type="entry name" value="GAF domain-like"/>
    <property type="match status" value="2"/>
</dbReference>
<dbReference type="InterPro" id="IPR035919">
    <property type="entry name" value="EAL_sf"/>
</dbReference>
<dbReference type="NCBIfam" id="TIGR00229">
    <property type="entry name" value="sensory_box"/>
    <property type="match status" value="1"/>
</dbReference>
<dbReference type="Pfam" id="PF01590">
    <property type="entry name" value="GAF"/>
    <property type="match status" value="1"/>
</dbReference>
<dbReference type="EMBL" id="WHOC01000143">
    <property type="protein sequence ID" value="NOU89226.1"/>
    <property type="molecule type" value="Genomic_DNA"/>
</dbReference>
<dbReference type="InterPro" id="IPR003018">
    <property type="entry name" value="GAF"/>
</dbReference>
<dbReference type="Pfam" id="PF13185">
    <property type="entry name" value="GAF_2"/>
    <property type="match status" value="1"/>
</dbReference>
<feature type="domain" description="GGDEF" evidence="3">
    <location>
        <begin position="517"/>
        <end position="649"/>
    </location>
</feature>
<comment type="caution">
    <text evidence="4">The sequence shown here is derived from an EMBL/GenBank/DDBJ whole genome shotgun (WGS) entry which is preliminary data.</text>
</comment>
<dbReference type="InterPro" id="IPR000014">
    <property type="entry name" value="PAS"/>
</dbReference>
<keyword evidence="5" id="KW-1185">Reference proteome</keyword>
<dbReference type="InterPro" id="IPR001633">
    <property type="entry name" value="EAL_dom"/>
</dbReference>
<dbReference type="SUPFAM" id="SSF55785">
    <property type="entry name" value="PYP-like sensor domain (PAS domain)"/>
    <property type="match status" value="1"/>
</dbReference>
<evidence type="ECO:0000313" key="4">
    <source>
        <dbReference type="EMBL" id="NOU89226.1"/>
    </source>
</evidence>
<dbReference type="CDD" id="cd00130">
    <property type="entry name" value="PAS"/>
    <property type="match status" value="1"/>
</dbReference>
<protein>
    <submittedName>
        <fullName evidence="4">EAL domain-containing protein</fullName>
    </submittedName>
</protein>
<evidence type="ECO:0000259" key="2">
    <source>
        <dbReference type="PROSITE" id="PS50883"/>
    </source>
</evidence>
<dbReference type="PROSITE" id="PS50883">
    <property type="entry name" value="EAL"/>
    <property type="match status" value="1"/>
</dbReference>
<dbReference type="InterPro" id="IPR029787">
    <property type="entry name" value="Nucleotide_cyclase"/>
</dbReference>
<dbReference type="CDD" id="cd01948">
    <property type="entry name" value="EAL"/>
    <property type="match status" value="1"/>
</dbReference>
<dbReference type="InterPro" id="IPR043128">
    <property type="entry name" value="Rev_trsase/Diguanyl_cyclase"/>
</dbReference>
<dbReference type="InterPro" id="IPR000160">
    <property type="entry name" value="GGDEF_dom"/>
</dbReference>
<dbReference type="Gene3D" id="3.20.20.450">
    <property type="entry name" value="EAL domain"/>
    <property type="match status" value="1"/>
</dbReference>
<feature type="domain" description="EAL" evidence="2">
    <location>
        <begin position="658"/>
        <end position="912"/>
    </location>
</feature>
<dbReference type="Gene3D" id="3.30.70.270">
    <property type="match status" value="1"/>
</dbReference>
<dbReference type="PROSITE" id="PS50887">
    <property type="entry name" value="GGDEF"/>
    <property type="match status" value="1"/>
</dbReference>
<gene>
    <name evidence="4" type="ORF">GC102_26250</name>
</gene>
<dbReference type="SMART" id="SM00052">
    <property type="entry name" value="EAL"/>
    <property type="match status" value="1"/>
</dbReference>
<dbReference type="SUPFAM" id="SSF141868">
    <property type="entry name" value="EAL domain-like"/>
    <property type="match status" value="1"/>
</dbReference>
<dbReference type="SUPFAM" id="SSF55073">
    <property type="entry name" value="Nucleotide cyclase"/>
    <property type="match status" value="1"/>
</dbReference>
<dbReference type="SMART" id="SM00065">
    <property type="entry name" value="GAF"/>
    <property type="match status" value="2"/>
</dbReference>
<organism evidence="4 5">
    <name type="scientific">Paenibacillus germinis</name>
    <dbReference type="NCBI Taxonomy" id="2654979"/>
    <lineage>
        <taxon>Bacteria</taxon>
        <taxon>Bacillati</taxon>
        <taxon>Bacillota</taxon>
        <taxon>Bacilli</taxon>
        <taxon>Bacillales</taxon>
        <taxon>Paenibacillaceae</taxon>
        <taxon>Paenibacillus</taxon>
    </lineage>
</organism>
<dbReference type="InterPro" id="IPR052155">
    <property type="entry name" value="Biofilm_reg_signaling"/>
</dbReference>
<dbReference type="InterPro" id="IPR000700">
    <property type="entry name" value="PAS-assoc_C"/>
</dbReference>
<dbReference type="PANTHER" id="PTHR44757:SF2">
    <property type="entry name" value="BIOFILM ARCHITECTURE MAINTENANCE PROTEIN MBAA"/>
    <property type="match status" value="1"/>
</dbReference>
<dbReference type="PANTHER" id="PTHR44757">
    <property type="entry name" value="DIGUANYLATE CYCLASE DGCP"/>
    <property type="match status" value="1"/>
</dbReference>
<dbReference type="InterPro" id="IPR013656">
    <property type="entry name" value="PAS_4"/>
</dbReference>
<dbReference type="Proteomes" id="UP000658690">
    <property type="component" value="Unassembled WGS sequence"/>
</dbReference>
<dbReference type="SMART" id="SM00267">
    <property type="entry name" value="GGDEF"/>
    <property type="match status" value="1"/>
</dbReference>
<dbReference type="Gene3D" id="3.30.450.20">
    <property type="entry name" value="PAS domain"/>
    <property type="match status" value="1"/>
</dbReference>
<accession>A0ABX1ZAE7</accession>
<reference evidence="4 5" key="1">
    <citation type="submission" date="2019-10" db="EMBL/GenBank/DDBJ databases">
        <title>Description of Paenibacillus choica sp. nov.</title>
        <authorList>
            <person name="Carlier A."/>
            <person name="Qi S."/>
        </authorList>
    </citation>
    <scope>NUCLEOTIDE SEQUENCE [LARGE SCALE GENOMIC DNA]</scope>
    <source>
        <strain evidence="4 5">LMG 31460</strain>
    </source>
</reference>
<dbReference type="InterPro" id="IPR029016">
    <property type="entry name" value="GAF-like_dom_sf"/>
</dbReference>
<evidence type="ECO:0000313" key="5">
    <source>
        <dbReference type="Proteomes" id="UP000658690"/>
    </source>
</evidence>
<dbReference type="CDD" id="cd01949">
    <property type="entry name" value="GGDEF"/>
    <property type="match status" value="1"/>
</dbReference>
<name>A0ABX1ZAE7_9BACL</name>
<dbReference type="PROSITE" id="PS50113">
    <property type="entry name" value="PAC"/>
    <property type="match status" value="1"/>
</dbReference>
<sequence>MKKQLNSPNIDHKPRNTTEAFIALQNENDYLKKTILDIAQGIESEVAESFFIHLVQYLARALKCSYAFIAEVDHHCVKTIAMYKQGEMIEQFEYNLEHTPCENVVNEKRLCCYQEFVQNLFPLDSDLTRFDIQSYLGIPLLHVDGSVIGILVVMNDQPIHDRTLAETILKIFSFRASAELIRLLEEKKLKISEQNLLTLIHTMPDIVVFKDGKGRWVEANNTVLQLFELEQDTYKGKTNSDFQKTNEFHREMFITCEETDQEAWEARKPIIFEEEIKRSNGASLMVEYTKVPIFDHKGSRQWLIVIGRDITDRKLVQDNLLGQNDILEMIAKGKSIGDILHRIIELVEQQSGAICSILLLENEQLKHCAAPNLPESYVRAIDGVEIGPAVGSCGTAAFYNTKIIVSDIGNDPLWNDYRELALVHGLRACWSVPITDKNNQVLGTFAMYYKAPHSPQTYELKLIERAAYLVSLVIERDKAEATIRHLAFHDSLTKLPNRKSFQHMLEQAIVDAKQNDQIVSVLYLDLDRFKMINDSMGHSLGDVLLQNVSDRLKTIIMDRGVVSRQGGDEFTILLPDTSKEETEVIAKSIMVALTIPFHIQDQDLYISTSIGISMFPLDGSTFETLIKHADIAMYQAKKQGENLHQFYVKENEYPASEHVELYRNLRKALDNNEFVLVYQPQYDIETKEFIGIEALIRWNHPEKGIISPLQFIPFAEEVGLIVPIGKWVLHEACKQWRLWMDHNYLGRTLKMSVNLSSRQMYEPDLIELISKILNETGMDPHFLEIEVTESITMNLDRATMLLSKLKGIGVSISIDDFGTGFSSLAYLKNFPIDRIKIDRTFIKDLSNDISDQNIVKTIIALGINLNLKVIAEGVESEEQLNLLRNYGCHEAQGYFLGLPMSAGNIAKIIYTE</sequence>
<evidence type="ECO:0000259" key="1">
    <source>
        <dbReference type="PROSITE" id="PS50113"/>
    </source>
</evidence>
<proteinExistence type="predicted"/>